<feature type="transmembrane region" description="Helical" evidence="8">
    <location>
        <begin position="317"/>
        <end position="339"/>
    </location>
</feature>
<reference evidence="9 10" key="1">
    <citation type="submission" date="2021-01" db="EMBL/GenBank/DDBJ databases">
        <title>Whole genome shotgun sequence of Microbispora siamensis NBRC 104113.</title>
        <authorList>
            <person name="Komaki H."/>
            <person name="Tamura T."/>
        </authorList>
    </citation>
    <scope>NUCLEOTIDE SEQUENCE [LARGE SCALE GENOMIC DNA]</scope>
    <source>
        <strain evidence="9 10">NBRC 104113</strain>
    </source>
</reference>
<feature type="transmembrane region" description="Helical" evidence="8">
    <location>
        <begin position="351"/>
        <end position="373"/>
    </location>
</feature>
<evidence type="ECO:0000256" key="2">
    <source>
        <dbReference type="ARBA" id="ARBA00022448"/>
    </source>
</evidence>
<evidence type="ECO:0000256" key="6">
    <source>
        <dbReference type="ARBA" id="ARBA00023136"/>
    </source>
</evidence>
<organism evidence="9 10">
    <name type="scientific">Microbispora siamensis</name>
    <dbReference type="NCBI Taxonomy" id="564413"/>
    <lineage>
        <taxon>Bacteria</taxon>
        <taxon>Bacillati</taxon>
        <taxon>Actinomycetota</taxon>
        <taxon>Actinomycetes</taxon>
        <taxon>Streptosporangiales</taxon>
        <taxon>Streptosporangiaceae</taxon>
        <taxon>Microbispora</taxon>
    </lineage>
</organism>
<dbReference type="PANTHER" id="PTHR23513:SF6">
    <property type="entry name" value="MAJOR FACILITATOR SUPERFAMILY ASSOCIATED DOMAIN-CONTAINING PROTEIN"/>
    <property type="match status" value="1"/>
</dbReference>
<feature type="transmembrane region" description="Helical" evidence="8">
    <location>
        <begin position="167"/>
        <end position="186"/>
    </location>
</feature>
<dbReference type="EMBL" id="BOOF01000028">
    <property type="protein sequence ID" value="GIH63774.1"/>
    <property type="molecule type" value="Genomic_DNA"/>
</dbReference>
<dbReference type="Pfam" id="PF05977">
    <property type="entry name" value="MFS_3"/>
    <property type="match status" value="1"/>
</dbReference>
<evidence type="ECO:0000256" key="8">
    <source>
        <dbReference type="SAM" id="Phobius"/>
    </source>
</evidence>
<dbReference type="CDD" id="cd06173">
    <property type="entry name" value="MFS_MefA_like"/>
    <property type="match status" value="1"/>
</dbReference>
<accession>A0ABQ4GQR8</accession>
<feature type="region of interest" description="Disordered" evidence="7">
    <location>
        <begin position="409"/>
        <end position="445"/>
    </location>
</feature>
<evidence type="ECO:0000313" key="10">
    <source>
        <dbReference type="Proteomes" id="UP000660454"/>
    </source>
</evidence>
<evidence type="ECO:0000313" key="9">
    <source>
        <dbReference type="EMBL" id="GIH63774.1"/>
    </source>
</evidence>
<dbReference type="RefSeq" id="WP_204050162.1">
    <property type="nucleotide sequence ID" value="NZ_BOOF01000028.1"/>
</dbReference>
<sequence length="445" mass="46356">MSMLLRHRGFVLVWIAGLASSVASWLLITGLPIYVFGVTGSALVTSAVFLVELLCGITLGSFAGALADRFDRFRLMSSVALLQTVVVMLLVAVGEPSHRLWIICLVAGVQAVLTQASDSARNAALPRLVEGAHLVRANSMVALNTSVGRLIGSSLGGFAITREGTRYLAIGAAVAFVTAAALIAAARRTARHDAAEPAPDGGATSFFANWRSGPVTMMRNRSVRVTFQSVALGGVAQGLFAVLFVVFVSRALHADGTLTGVLRGVQAIGGVAGGLIVSLLGARLSPWLLMSLGAASFGLLSLTIWNGPVLSRQVGVYVVLFILVGVPGIAYNSGAFAQIQQSVPDKDLGRAFGSFYVVYNASQGLGMAAAGLLGDVLNVVLVLNVQAVLYLASGAVAYFALRPVRAPERTTSDQARSTAPRKGRLDRESPAQVGREVVGCKGLEP</sequence>
<dbReference type="Gene3D" id="1.20.1250.20">
    <property type="entry name" value="MFS general substrate transporter like domains"/>
    <property type="match status" value="2"/>
</dbReference>
<evidence type="ECO:0000256" key="1">
    <source>
        <dbReference type="ARBA" id="ARBA00004651"/>
    </source>
</evidence>
<feature type="transmembrane region" description="Helical" evidence="8">
    <location>
        <begin position="75"/>
        <end position="94"/>
    </location>
</feature>
<gene>
    <name evidence="9" type="ORF">Msi02_45910</name>
</gene>
<comment type="caution">
    <text evidence="9">The sequence shown here is derived from an EMBL/GenBank/DDBJ whole genome shotgun (WGS) entry which is preliminary data.</text>
</comment>
<keyword evidence="3" id="KW-1003">Cell membrane</keyword>
<feature type="transmembrane region" description="Helical" evidence="8">
    <location>
        <begin position="42"/>
        <end position="63"/>
    </location>
</feature>
<dbReference type="PANTHER" id="PTHR23513">
    <property type="entry name" value="INTEGRAL MEMBRANE EFFLUX PROTEIN-RELATED"/>
    <property type="match status" value="1"/>
</dbReference>
<keyword evidence="5 8" id="KW-1133">Transmembrane helix</keyword>
<keyword evidence="10" id="KW-1185">Reference proteome</keyword>
<comment type="subcellular location">
    <subcellularLocation>
        <location evidence="1">Cell membrane</location>
        <topology evidence="1">Multi-pass membrane protein</topology>
    </subcellularLocation>
</comment>
<evidence type="ECO:0000256" key="3">
    <source>
        <dbReference type="ARBA" id="ARBA00022475"/>
    </source>
</evidence>
<dbReference type="InterPro" id="IPR010290">
    <property type="entry name" value="TM_effector"/>
</dbReference>
<evidence type="ECO:0000256" key="5">
    <source>
        <dbReference type="ARBA" id="ARBA00022989"/>
    </source>
</evidence>
<feature type="transmembrane region" description="Helical" evidence="8">
    <location>
        <begin position="379"/>
        <end position="401"/>
    </location>
</feature>
<keyword evidence="4 8" id="KW-0812">Transmembrane</keyword>
<feature type="transmembrane region" description="Helical" evidence="8">
    <location>
        <begin position="12"/>
        <end position="36"/>
    </location>
</feature>
<feature type="transmembrane region" description="Helical" evidence="8">
    <location>
        <begin position="287"/>
        <end position="305"/>
    </location>
</feature>
<dbReference type="InterPro" id="IPR036259">
    <property type="entry name" value="MFS_trans_sf"/>
</dbReference>
<feature type="transmembrane region" description="Helical" evidence="8">
    <location>
        <begin position="225"/>
        <end position="248"/>
    </location>
</feature>
<evidence type="ECO:0000256" key="7">
    <source>
        <dbReference type="SAM" id="MobiDB-lite"/>
    </source>
</evidence>
<keyword evidence="6 8" id="KW-0472">Membrane</keyword>
<name>A0ABQ4GQR8_9ACTN</name>
<dbReference type="SUPFAM" id="SSF103473">
    <property type="entry name" value="MFS general substrate transporter"/>
    <property type="match status" value="1"/>
</dbReference>
<dbReference type="Proteomes" id="UP000660454">
    <property type="component" value="Unassembled WGS sequence"/>
</dbReference>
<keyword evidence="2" id="KW-0813">Transport</keyword>
<proteinExistence type="predicted"/>
<protein>
    <submittedName>
        <fullName evidence="9">MFS transporter</fullName>
    </submittedName>
</protein>
<feature type="transmembrane region" description="Helical" evidence="8">
    <location>
        <begin position="260"/>
        <end position="280"/>
    </location>
</feature>
<evidence type="ECO:0000256" key="4">
    <source>
        <dbReference type="ARBA" id="ARBA00022692"/>
    </source>
</evidence>